<keyword evidence="1" id="KW-0472">Membrane</keyword>
<accession>A0A8J4Q1M3</accession>
<organism evidence="2 3">
    <name type="scientific">Polysphondylium violaceum</name>
    <dbReference type="NCBI Taxonomy" id="133409"/>
    <lineage>
        <taxon>Eukaryota</taxon>
        <taxon>Amoebozoa</taxon>
        <taxon>Evosea</taxon>
        <taxon>Eumycetozoa</taxon>
        <taxon>Dictyostelia</taxon>
        <taxon>Dictyosteliales</taxon>
        <taxon>Dictyosteliaceae</taxon>
        <taxon>Polysphondylium</taxon>
    </lineage>
</organism>
<sequence length="76" mass="8819">MADFVKQNKYNGWGVPKNLQKLAYYRENIQVFWKFTPKNVASIALLVGVIPTAWVLLSQSQQDQKYVVNRAPTKYN</sequence>
<evidence type="ECO:0000313" key="2">
    <source>
        <dbReference type="EMBL" id="KAF2077600.1"/>
    </source>
</evidence>
<dbReference type="Proteomes" id="UP000695562">
    <property type="component" value="Unassembled WGS sequence"/>
</dbReference>
<dbReference type="EMBL" id="AJWJ01000024">
    <property type="protein sequence ID" value="KAF2077600.1"/>
    <property type="molecule type" value="Genomic_DNA"/>
</dbReference>
<keyword evidence="3" id="KW-1185">Reference proteome</keyword>
<comment type="caution">
    <text evidence="2">The sequence shown here is derived from an EMBL/GenBank/DDBJ whole genome shotgun (WGS) entry which is preliminary data.</text>
</comment>
<gene>
    <name evidence="2" type="ORF">CYY_001063</name>
</gene>
<proteinExistence type="predicted"/>
<feature type="transmembrane region" description="Helical" evidence="1">
    <location>
        <begin position="40"/>
        <end position="57"/>
    </location>
</feature>
<reference evidence="2" key="1">
    <citation type="submission" date="2020-01" db="EMBL/GenBank/DDBJ databases">
        <title>Development of genomics and gene disruption for Polysphondylium violaceum indicates a role for the polyketide synthase stlB in stalk morphogenesis.</title>
        <authorList>
            <person name="Narita B."/>
            <person name="Kawabe Y."/>
            <person name="Kin K."/>
            <person name="Saito T."/>
            <person name="Gibbs R."/>
            <person name="Kuspa A."/>
            <person name="Muzny D."/>
            <person name="Queller D."/>
            <person name="Richards S."/>
            <person name="Strassman J."/>
            <person name="Sucgang R."/>
            <person name="Worley K."/>
            <person name="Schaap P."/>
        </authorList>
    </citation>
    <scope>NUCLEOTIDE SEQUENCE</scope>
    <source>
        <strain evidence="2">QSvi11</strain>
    </source>
</reference>
<keyword evidence="1" id="KW-0812">Transmembrane</keyword>
<dbReference type="AlphaFoldDB" id="A0A8J4Q1M3"/>
<evidence type="ECO:0000313" key="3">
    <source>
        <dbReference type="Proteomes" id="UP000695562"/>
    </source>
</evidence>
<name>A0A8J4Q1M3_9MYCE</name>
<keyword evidence="1" id="KW-1133">Transmembrane helix</keyword>
<protein>
    <submittedName>
        <fullName evidence="2">Uncharacterized protein</fullName>
    </submittedName>
</protein>
<evidence type="ECO:0000256" key="1">
    <source>
        <dbReference type="SAM" id="Phobius"/>
    </source>
</evidence>
<dbReference type="OrthoDB" id="15108at2759"/>